<dbReference type="SUPFAM" id="SSF51905">
    <property type="entry name" value="FAD/NAD(P)-binding domain"/>
    <property type="match status" value="1"/>
</dbReference>
<dbReference type="PANTHER" id="PTHR40254:SF1">
    <property type="entry name" value="BLR0577 PROTEIN"/>
    <property type="match status" value="1"/>
</dbReference>
<evidence type="ECO:0000259" key="1">
    <source>
        <dbReference type="Pfam" id="PF13454"/>
    </source>
</evidence>
<dbReference type="Gene3D" id="3.50.50.60">
    <property type="entry name" value="FAD/NAD(P)-binding domain"/>
    <property type="match status" value="1"/>
</dbReference>
<accession>A0ABQ2IUA6</accession>
<proteinExistence type="predicted"/>
<name>A0ABQ2IUA6_9ACTN</name>
<dbReference type="PANTHER" id="PTHR40254">
    <property type="entry name" value="BLR0577 PROTEIN"/>
    <property type="match status" value="1"/>
</dbReference>
<dbReference type="Pfam" id="PF13454">
    <property type="entry name" value="NAD_binding_9"/>
    <property type="match status" value="1"/>
</dbReference>
<protein>
    <recommendedName>
        <fullName evidence="1">FAD-dependent urate hydroxylase HpyO/Asp monooxygenase CreE-like FAD/NAD(P)-binding domain-containing protein</fullName>
    </recommendedName>
</protein>
<dbReference type="InterPro" id="IPR036188">
    <property type="entry name" value="FAD/NAD-bd_sf"/>
</dbReference>
<organism evidence="2 3">
    <name type="scientific">Streptomyces kronopolitis</name>
    <dbReference type="NCBI Taxonomy" id="1612435"/>
    <lineage>
        <taxon>Bacteria</taxon>
        <taxon>Bacillati</taxon>
        <taxon>Actinomycetota</taxon>
        <taxon>Actinomycetes</taxon>
        <taxon>Kitasatosporales</taxon>
        <taxon>Streptomycetaceae</taxon>
        <taxon>Streptomyces</taxon>
    </lineage>
</organism>
<dbReference type="Proteomes" id="UP000600080">
    <property type="component" value="Unassembled WGS sequence"/>
</dbReference>
<keyword evidence="3" id="KW-1185">Reference proteome</keyword>
<reference evidence="3" key="1">
    <citation type="journal article" date="2019" name="Int. J. Syst. Evol. Microbiol.">
        <title>The Global Catalogue of Microorganisms (GCM) 10K type strain sequencing project: providing services to taxonomists for standard genome sequencing and annotation.</title>
        <authorList>
            <consortium name="The Broad Institute Genomics Platform"/>
            <consortium name="The Broad Institute Genome Sequencing Center for Infectious Disease"/>
            <person name="Wu L."/>
            <person name="Ma J."/>
        </authorList>
    </citation>
    <scope>NUCLEOTIDE SEQUENCE [LARGE SCALE GENOMIC DNA]</scope>
    <source>
        <strain evidence="3">CGMCC 4.7323</strain>
    </source>
</reference>
<dbReference type="EMBL" id="BMND01000001">
    <property type="protein sequence ID" value="GGN30835.1"/>
    <property type="molecule type" value="Genomic_DNA"/>
</dbReference>
<evidence type="ECO:0000313" key="2">
    <source>
        <dbReference type="EMBL" id="GGN30835.1"/>
    </source>
</evidence>
<sequence>MVSHIPPSDSDSHIPRSVALVGAGSRGLGVFERLVAHCLERPAPLTVHLIDPQPFGAGFHLPAQPDHLLLNTVCGQLSAFADPQMVDGPVPVRGPSLHAWCRSRDLRLADDGYTVRPGEGREIEPGDFLPRRLLSEYLAWAADEIADAAPACLTLIRHRTTAVDIRPGGPRTETVVLADGGRIEADAVFVTVGHHSLYLPAAPAPDPRLVTRPYPLPAALDSIAPGERVAVLGMGLTAMDVLATLTLGRGGKHLPGPEGLRYLPSGREPSIVLTNRSGMPSRSRPRLRPGRTRFAPLALTTRRLDEIRAGRPDGRLGFARDVLPLIEAEMELAYYRTLLARTYGDAMSAGTELARRCARDGHPALLAELRAEHGPCPVTGLLSADLADRRWTGHDAYREWFTAEVAADLAEAREGLGAAPLKEALEVLRDHRDVLRAVIDPPGVDDASLAAFFGEFAPTVNRLVIGPQLDRSAELLSLLDAGIVRLGPGPRPKITAPAGQGPWRLESTCLAQPLRMEVDHVVRAHVHEPGADRVAGSLLGTLVAAGRVRTLAHRGAAVPGLDVTREGQGVDRTGTPQPRLFFLGPHTEGSSYYNHYVPSPGVPSRALLDAELALRTALPSLITRTR</sequence>
<gene>
    <name evidence="2" type="ORF">GCM10012285_00280</name>
</gene>
<evidence type="ECO:0000313" key="3">
    <source>
        <dbReference type="Proteomes" id="UP000600080"/>
    </source>
</evidence>
<dbReference type="InterPro" id="IPR038732">
    <property type="entry name" value="HpyO/CreE_NAD-binding"/>
</dbReference>
<dbReference type="InterPro" id="IPR052189">
    <property type="entry name" value="L-asp_N-monooxygenase_NS-form"/>
</dbReference>
<feature type="domain" description="FAD-dependent urate hydroxylase HpyO/Asp monooxygenase CreE-like FAD/NAD(P)-binding" evidence="1">
    <location>
        <begin position="19"/>
        <end position="194"/>
    </location>
</feature>
<comment type="caution">
    <text evidence="2">The sequence shown here is derived from an EMBL/GenBank/DDBJ whole genome shotgun (WGS) entry which is preliminary data.</text>
</comment>